<sequence>MFGFLRNQSRAGSRTSSPSRRGPRIYINVPSYGGVFMTRPAPDADHGSVSTLADIDTRGRELHGEVEIDLPRGTGRRRCRAVRVTLRNVSRLHMGDERGWEEDVLFERTLEVKGAIILEEGVTRFSFTIVVPWSLAPYDVHPTGSINTTIHAEVEGLAGKTRKTPSPGSSLANTPSGTPKRGRSPVRQRSAVLPESRGSSGSGTPVEVGDGFNAPGTHEILSQMLVSWSDPSSAAADEAEVKWLTGTVKTNRSITLLYNPDPSNGVSTLDERRRGDVDGLGAFEVRYLSQVWTVCALMNIMLNMSHPDPKTTIYYARVSMVQRVATMSPRDDAATTKPRISNTTFPLWEKGIKPPPQRPTQGTPAIWRGTEAGGKDEGGLSLIGSARLPTDETGRPSTLPLVQTPMSTSHAILLEVFYSVYGEDVSGNSLPTPAQGHLRLLKVDKPVTIPSCAFIPDVVDLPSYGSHSFSSEACKVCSTPAAEQLCRLCTSSVPHVRHDHPPKRVGNENGICPDCEYRFVTDDVKNKWADCACGLSLQALEARMRGVDLEDAGVEPASERKGREMVYSGANSGTSTPAIGTSANTVSSMGSHVGNARGDTTPTTPGMTTPGMTTPGMTTPGMTTPGMTTPGMTTPMTTPGGNTPEATTPAATIPDAPPAYE</sequence>
<feature type="region of interest" description="Disordered" evidence="1">
    <location>
        <begin position="1"/>
        <end position="24"/>
    </location>
</feature>
<name>A0AA48QV83_9TREE</name>
<feature type="compositionally biased region" description="Low complexity" evidence="1">
    <location>
        <begin position="9"/>
        <end position="20"/>
    </location>
</feature>
<reference evidence="2" key="1">
    <citation type="journal article" date="2023" name="BMC Genomics">
        <title>Chromosome-level genome assemblies of Cutaneotrichosporon spp. (Trichosporonales, Basidiomycota) reveal imbalanced evolution between nucleotide sequences and chromosome synteny.</title>
        <authorList>
            <person name="Kobayashi Y."/>
            <person name="Kayamori A."/>
            <person name="Aoki K."/>
            <person name="Shiwa Y."/>
            <person name="Matsutani M."/>
            <person name="Fujita N."/>
            <person name="Sugita T."/>
            <person name="Iwasaki W."/>
            <person name="Tanaka N."/>
            <person name="Takashima M."/>
        </authorList>
    </citation>
    <scope>NUCLEOTIDE SEQUENCE</scope>
    <source>
        <strain evidence="2">HIS019</strain>
    </source>
</reference>
<dbReference type="EMBL" id="AP028214">
    <property type="protein sequence ID" value="BEI91096.1"/>
    <property type="molecule type" value="Genomic_DNA"/>
</dbReference>
<feature type="region of interest" description="Disordered" evidence="1">
    <location>
        <begin position="588"/>
        <end position="661"/>
    </location>
</feature>
<evidence type="ECO:0000313" key="2">
    <source>
        <dbReference type="EMBL" id="BEI91096.1"/>
    </source>
</evidence>
<evidence type="ECO:0008006" key="4">
    <source>
        <dbReference type="Google" id="ProtNLM"/>
    </source>
</evidence>
<feature type="region of interest" description="Disordered" evidence="1">
    <location>
        <begin position="158"/>
        <end position="213"/>
    </location>
</feature>
<keyword evidence="3" id="KW-1185">Reference proteome</keyword>
<accession>A0AA48QV83</accession>
<dbReference type="AlphaFoldDB" id="A0AA48QV83"/>
<gene>
    <name evidence="2" type="ORF">CcaverHIS019_0311660</name>
</gene>
<feature type="compositionally biased region" description="Low complexity" evidence="1">
    <location>
        <begin position="600"/>
        <end position="654"/>
    </location>
</feature>
<dbReference type="KEGG" id="ccac:CcaHIS019_0311660"/>
<dbReference type="GeneID" id="85494966"/>
<proteinExistence type="predicted"/>
<feature type="compositionally biased region" description="Polar residues" evidence="1">
    <location>
        <begin position="164"/>
        <end position="177"/>
    </location>
</feature>
<dbReference type="Proteomes" id="UP001233271">
    <property type="component" value="Chromosome 3"/>
</dbReference>
<evidence type="ECO:0000256" key="1">
    <source>
        <dbReference type="SAM" id="MobiDB-lite"/>
    </source>
</evidence>
<protein>
    <recommendedName>
        <fullName evidence="4">Arrestin-like N-terminal domain-containing protein</fullName>
    </recommendedName>
</protein>
<organism evidence="2 3">
    <name type="scientific">Cutaneotrichosporon cavernicola</name>
    <dbReference type="NCBI Taxonomy" id="279322"/>
    <lineage>
        <taxon>Eukaryota</taxon>
        <taxon>Fungi</taxon>
        <taxon>Dikarya</taxon>
        <taxon>Basidiomycota</taxon>
        <taxon>Agaricomycotina</taxon>
        <taxon>Tremellomycetes</taxon>
        <taxon>Trichosporonales</taxon>
        <taxon>Trichosporonaceae</taxon>
        <taxon>Cutaneotrichosporon</taxon>
    </lineage>
</organism>
<dbReference type="RefSeq" id="XP_060456361.1">
    <property type="nucleotide sequence ID" value="XM_060599693.1"/>
</dbReference>
<evidence type="ECO:0000313" key="3">
    <source>
        <dbReference type="Proteomes" id="UP001233271"/>
    </source>
</evidence>